<name>A0A2D0MYM3_FLAN2</name>
<evidence type="ECO:0000313" key="8">
    <source>
        <dbReference type="EMBL" id="PHN01280.1"/>
    </source>
</evidence>
<sequence length="492" mass="57094">MKSLSLLIFFIASSNFYLLAQDTLYLDLERVLTQAIEQAIDLKIARSETIEQQFAFEHSRMAFRPQLFLNATLPNLNRSIEARPLPDGSDAFVNQSSMYNGIGVELNIQLEKTAGTLALGSHLERLDVFETDQFDYQRTYFFNPVSITYTQPLFSFNELKWRKERLALLYAEFQERYARTREDIILNAVILFRNCFMAQERVQLASNEMRETDSLMIIKERLFAIGQGSQSELLRLSLNQKNNNLHYNRMVLAWRQAQLALSDFIGLPRENYMLKLEKPSPLQEITISVADAMEYVVRNDFYTANFQRRTAEANATLAKAQKNQDITLDLQISLGLNSSAPTVGNLFDPLLDREIFRARVRMPLTGYKKYSLEKKIATEGFEQEKLRQQQERIDLSREAFDLATDFTLLKQSLKIQEENSRTAVEILNITRLQFLAGNASFTDISLAAKQREEAVLDYYGALLDIIERYYQIRRLCMYDFVHDRPLAEIQEK</sequence>
<dbReference type="OrthoDB" id="940457at2"/>
<organism evidence="8 9">
    <name type="scientific">Flavilitoribacter nigricans (strain ATCC 23147 / DSM 23189 / NBRC 102662 / NCIMB 1420 / SS-2)</name>
    <name type="common">Lewinella nigricans</name>
    <dbReference type="NCBI Taxonomy" id="1122177"/>
    <lineage>
        <taxon>Bacteria</taxon>
        <taxon>Pseudomonadati</taxon>
        <taxon>Bacteroidota</taxon>
        <taxon>Saprospiria</taxon>
        <taxon>Saprospirales</taxon>
        <taxon>Lewinellaceae</taxon>
        <taxon>Flavilitoribacter</taxon>
    </lineage>
</organism>
<comment type="caution">
    <text evidence="8">The sequence shown here is derived from an EMBL/GenBank/DDBJ whole genome shotgun (WGS) entry which is preliminary data.</text>
</comment>
<evidence type="ECO:0000256" key="3">
    <source>
        <dbReference type="ARBA" id="ARBA00022448"/>
    </source>
</evidence>
<keyword evidence="9" id="KW-1185">Reference proteome</keyword>
<dbReference type="SUPFAM" id="SSF56954">
    <property type="entry name" value="Outer membrane efflux proteins (OEP)"/>
    <property type="match status" value="1"/>
</dbReference>
<proteinExistence type="inferred from homology"/>
<evidence type="ECO:0000256" key="4">
    <source>
        <dbReference type="ARBA" id="ARBA00022452"/>
    </source>
</evidence>
<accession>A0A2D0MYM3</accession>
<keyword evidence="4" id="KW-1134">Transmembrane beta strand</keyword>
<dbReference type="Gene3D" id="1.20.1600.10">
    <property type="entry name" value="Outer membrane efflux proteins (OEP)"/>
    <property type="match status" value="1"/>
</dbReference>
<dbReference type="AlphaFoldDB" id="A0A2D0MYM3"/>
<dbReference type="GO" id="GO:0009279">
    <property type="term" value="C:cell outer membrane"/>
    <property type="evidence" value="ECO:0007669"/>
    <property type="project" value="UniProtKB-SubCell"/>
</dbReference>
<dbReference type="GO" id="GO:0015288">
    <property type="term" value="F:porin activity"/>
    <property type="evidence" value="ECO:0007669"/>
    <property type="project" value="TreeGrafter"/>
</dbReference>
<evidence type="ECO:0000256" key="5">
    <source>
        <dbReference type="ARBA" id="ARBA00022692"/>
    </source>
</evidence>
<reference evidence="8 9" key="1">
    <citation type="submission" date="2017-10" db="EMBL/GenBank/DDBJ databases">
        <title>The draft genome sequence of Lewinella nigricans NBRC 102662.</title>
        <authorList>
            <person name="Wang K."/>
        </authorList>
    </citation>
    <scope>NUCLEOTIDE SEQUENCE [LARGE SCALE GENOMIC DNA]</scope>
    <source>
        <strain evidence="8 9">NBRC 102662</strain>
    </source>
</reference>
<dbReference type="Proteomes" id="UP000223913">
    <property type="component" value="Unassembled WGS sequence"/>
</dbReference>
<keyword evidence="5" id="KW-0812">Transmembrane</keyword>
<comment type="subcellular location">
    <subcellularLocation>
        <location evidence="1">Cell outer membrane</location>
    </subcellularLocation>
</comment>
<dbReference type="EMBL" id="PDUD01000058">
    <property type="protein sequence ID" value="PHN01280.1"/>
    <property type="molecule type" value="Genomic_DNA"/>
</dbReference>
<keyword evidence="6" id="KW-0472">Membrane</keyword>
<evidence type="ECO:0000313" key="9">
    <source>
        <dbReference type="Proteomes" id="UP000223913"/>
    </source>
</evidence>
<dbReference type="Pfam" id="PF02321">
    <property type="entry name" value="OEP"/>
    <property type="match status" value="1"/>
</dbReference>
<protein>
    <recommendedName>
        <fullName evidence="10">TolC family protein</fullName>
    </recommendedName>
</protein>
<comment type="similarity">
    <text evidence="2">Belongs to the outer membrane factor (OMF) (TC 1.B.17) family.</text>
</comment>
<evidence type="ECO:0000256" key="1">
    <source>
        <dbReference type="ARBA" id="ARBA00004442"/>
    </source>
</evidence>
<dbReference type="InterPro" id="IPR051906">
    <property type="entry name" value="TolC-like"/>
</dbReference>
<dbReference type="GO" id="GO:0015562">
    <property type="term" value="F:efflux transmembrane transporter activity"/>
    <property type="evidence" value="ECO:0007669"/>
    <property type="project" value="InterPro"/>
</dbReference>
<keyword evidence="3" id="KW-0813">Transport</keyword>
<dbReference type="InterPro" id="IPR003423">
    <property type="entry name" value="OMP_efflux"/>
</dbReference>
<dbReference type="GO" id="GO:1990281">
    <property type="term" value="C:efflux pump complex"/>
    <property type="evidence" value="ECO:0007669"/>
    <property type="project" value="TreeGrafter"/>
</dbReference>
<gene>
    <name evidence="8" type="ORF">CRP01_38020</name>
</gene>
<evidence type="ECO:0008006" key="10">
    <source>
        <dbReference type="Google" id="ProtNLM"/>
    </source>
</evidence>
<dbReference type="PANTHER" id="PTHR30026:SF20">
    <property type="entry name" value="OUTER MEMBRANE PROTEIN TOLC"/>
    <property type="match status" value="1"/>
</dbReference>
<evidence type="ECO:0000256" key="2">
    <source>
        <dbReference type="ARBA" id="ARBA00007613"/>
    </source>
</evidence>
<keyword evidence="7" id="KW-0998">Cell outer membrane</keyword>
<evidence type="ECO:0000256" key="7">
    <source>
        <dbReference type="ARBA" id="ARBA00023237"/>
    </source>
</evidence>
<dbReference type="PANTHER" id="PTHR30026">
    <property type="entry name" value="OUTER MEMBRANE PROTEIN TOLC"/>
    <property type="match status" value="1"/>
</dbReference>
<evidence type="ECO:0000256" key="6">
    <source>
        <dbReference type="ARBA" id="ARBA00023136"/>
    </source>
</evidence>
<dbReference type="RefSeq" id="WP_099155337.1">
    <property type="nucleotide sequence ID" value="NZ_PDUD01000058.1"/>
</dbReference>